<organism evidence="6">
    <name type="scientific">Candidatus Kentrum sp. FW</name>
    <dbReference type="NCBI Taxonomy" id="2126338"/>
    <lineage>
        <taxon>Bacteria</taxon>
        <taxon>Pseudomonadati</taxon>
        <taxon>Pseudomonadota</taxon>
        <taxon>Gammaproteobacteria</taxon>
        <taxon>Candidatus Kentrum</taxon>
    </lineage>
</organism>
<dbReference type="Gene3D" id="3.30.230.80">
    <property type="match status" value="1"/>
</dbReference>
<evidence type="ECO:0000313" key="6">
    <source>
        <dbReference type="EMBL" id="VFJ64885.1"/>
    </source>
</evidence>
<dbReference type="GO" id="GO:0016887">
    <property type="term" value="F:ATP hydrolysis activity"/>
    <property type="evidence" value="ECO:0007669"/>
    <property type="project" value="InterPro"/>
</dbReference>
<dbReference type="PRINTS" id="PR00775">
    <property type="entry name" value="HEATSHOCK90"/>
</dbReference>
<dbReference type="AlphaFoldDB" id="A0A450TD94"/>
<accession>A0A450TD94</accession>
<evidence type="ECO:0000256" key="2">
    <source>
        <dbReference type="ARBA" id="ARBA00022741"/>
    </source>
</evidence>
<dbReference type="InterPro" id="IPR020575">
    <property type="entry name" value="Hsp90_N"/>
</dbReference>
<protein>
    <submittedName>
        <fullName evidence="6">Molecular chaperone, HSP90 family</fullName>
    </submittedName>
</protein>
<dbReference type="GO" id="GO:0005524">
    <property type="term" value="F:ATP binding"/>
    <property type="evidence" value="ECO:0007669"/>
    <property type="project" value="UniProtKB-KW"/>
</dbReference>
<name>A0A450TD94_9GAMM</name>
<sequence length="885" mass="100130">MSEMQFDFDGLIQLLAGHLYSEKKVFIRELIQNCHDAIARRAATDPNFELAAGRIDIHTDLDADPALIRFRDNGLGMSRADLEDYLSSVGSSGTRDHKEDAPDVIGQFGIGFLSGFVVASRIAVKTRPCHVPTETGWRWENEGRKEYRLEPEEHPAPGTEVTIYLASAEDHGLIRDEHVREVIRAYADMLKVPIYLNHGETPVNQRTMPWERKDISEEERDIDCRVYLEKTMPDSVLEVIPLAERGAVNVSGVLYITRTRVIDWDTPRVLRVFQKRLFLCENTPEILPRWAGFVNGVIDTPDLSPNAARDNFRRDDAFERLRERLGELIIAHFEKLKETNRERLSEILAYHDLAIKAACHYYDVFFEKFGHLLEWRVNSKSPAVPAGARTGGGRRYSPLEAEGDYAWVTLPDLVARLPEPEGDNLKQLNCFTTPASANQFFEMANAAGSTVLDASYHFETPLIKEWAKQHPEVRLVHVDREDDPNVFRDIDPATDGKVQLLANQMSLSIRPGGSGRLRVTARRFKPAELPAVLKSSPESSGASKAQEILSDPNASASLRTMAEEMMHLARGADMRMTINAANPLIRQLAGLEDFEDEEVMDLMGGIYNDAILYNQELMTPSNAKLFHQQFGRLMERSVAYLEQRDRLRALEAERARAITPKRDRNHLVAFYITPFGDEFQPAREAVRQVIEDEFGCQLLTDDDVTYDDLIRGNVRRHIDNANFYIADVTGANPNVMQELGAVHYGRPESPTLLIAGLEAGKTKPEFPADLEGHIACTYPQAAETKAIAKKLSPEFQKNHRLKELLERVGREPYLSPERLQVYTDDLLRRKETYQTLSDKFPTASAWRQVQGQELKKLLGSQADLADVVLNRVLDHLDAGTRKTTH</sequence>
<evidence type="ECO:0000256" key="5">
    <source>
        <dbReference type="SAM" id="MobiDB-lite"/>
    </source>
</evidence>
<dbReference type="PANTHER" id="PTHR11528">
    <property type="entry name" value="HEAT SHOCK PROTEIN 90 FAMILY MEMBER"/>
    <property type="match status" value="1"/>
</dbReference>
<dbReference type="Gene3D" id="3.30.565.10">
    <property type="entry name" value="Histidine kinase-like ATPase, C-terminal domain"/>
    <property type="match status" value="1"/>
</dbReference>
<evidence type="ECO:0000256" key="1">
    <source>
        <dbReference type="ARBA" id="ARBA00008239"/>
    </source>
</evidence>
<comment type="similarity">
    <text evidence="1">Belongs to the heat shock protein 90 family.</text>
</comment>
<evidence type="ECO:0000256" key="4">
    <source>
        <dbReference type="ARBA" id="ARBA00023186"/>
    </source>
</evidence>
<dbReference type="SUPFAM" id="SSF55874">
    <property type="entry name" value="ATPase domain of HSP90 chaperone/DNA topoisomerase II/histidine kinase"/>
    <property type="match status" value="1"/>
</dbReference>
<proteinExistence type="inferred from homology"/>
<dbReference type="InterPro" id="IPR001404">
    <property type="entry name" value="Hsp90_fam"/>
</dbReference>
<dbReference type="Pfam" id="PF00183">
    <property type="entry name" value="HSP90"/>
    <property type="match status" value="1"/>
</dbReference>
<reference evidence="6" key="1">
    <citation type="submission" date="2019-02" db="EMBL/GenBank/DDBJ databases">
        <authorList>
            <person name="Gruber-Vodicka R. H."/>
            <person name="Seah K. B. B."/>
        </authorList>
    </citation>
    <scope>NUCLEOTIDE SEQUENCE</scope>
    <source>
        <strain evidence="6">BECK_BZ131</strain>
    </source>
</reference>
<feature type="region of interest" description="Disordered" evidence="5">
    <location>
        <begin position="532"/>
        <end position="553"/>
    </location>
</feature>
<dbReference type="Pfam" id="PF13589">
    <property type="entry name" value="HATPase_c_3"/>
    <property type="match status" value="1"/>
</dbReference>
<keyword evidence="4" id="KW-0143">Chaperone</keyword>
<dbReference type="GO" id="GO:0140662">
    <property type="term" value="F:ATP-dependent protein folding chaperone"/>
    <property type="evidence" value="ECO:0007669"/>
    <property type="project" value="InterPro"/>
</dbReference>
<dbReference type="EMBL" id="CAADFE010000006">
    <property type="protein sequence ID" value="VFJ64885.1"/>
    <property type="molecule type" value="Genomic_DNA"/>
</dbReference>
<evidence type="ECO:0000256" key="3">
    <source>
        <dbReference type="ARBA" id="ARBA00022840"/>
    </source>
</evidence>
<keyword evidence="3" id="KW-0067">ATP-binding</keyword>
<dbReference type="InterPro" id="IPR036890">
    <property type="entry name" value="HATPase_C_sf"/>
</dbReference>
<dbReference type="InterPro" id="IPR020568">
    <property type="entry name" value="Ribosomal_Su5_D2-typ_SF"/>
</dbReference>
<dbReference type="GO" id="GO:0051082">
    <property type="term" value="F:unfolded protein binding"/>
    <property type="evidence" value="ECO:0007669"/>
    <property type="project" value="InterPro"/>
</dbReference>
<dbReference type="SUPFAM" id="SSF54211">
    <property type="entry name" value="Ribosomal protein S5 domain 2-like"/>
    <property type="match status" value="1"/>
</dbReference>
<keyword evidence="2" id="KW-0547">Nucleotide-binding</keyword>
<gene>
    <name evidence="6" type="ORF">BECKFW1821C_GA0114237_100664</name>
</gene>